<name>A0ABU6QQI5_9FABA</name>
<dbReference type="Proteomes" id="UP001341840">
    <property type="component" value="Unassembled WGS sequence"/>
</dbReference>
<gene>
    <name evidence="2" type="ORF">PIB30_078735</name>
</gene>
<comment type="caution">
    <text evidence="2">The sequence shown here is derived from an EMBL/GenBank/DDBJ whole genome shotgun (WGS) entry which is preliminary data.</text>
</comment>
<accession>A0ABU6QQI5</accession>
<feature type="region of interest" description="Disordered" evidence="1">
    <location>
        <begin position="52"/>
        <end position="108"/>
    </location>
</feature>
<evidence type="ECO:0000256" key="1">
    <source>
        <dbReference type="SAM" id="MobiDB-lite"/>
    </source>
</evidence>
<evidence type="ECO:0000313" key="3">
    <source>
        <dbReference type="Proteomes" id="UP001341840"/>
    </source>
</evidence>
<protein>
    <submittedName>
        <fullName evidence="2">Uncharacterized protein</fullName>
    </submittedName>
</protein>
<feature type="compositionally biased region" description="Acidic residues" evidence="1">
    <location>
        <begin position="55"/>
        <end position="90"/>
    </location>
</feature>
<keyword evidence="3" id="KW-1185">Reference proteome</keyword>
<sequence>MIHEVVSVVSMKRITARGSTSTSVPKEKVVIPISSDSELEPKLEDTIHEVVKMDEDYEEDPEKDPEEAPQDAEVEEYPEEDPKEEEDEVEEHFRGEEHAPQDSALREL</sequence>
<organism evidence="2 3">
    <name type="scientific">Stylosanthes scabra</name>
    <dbReference type="NCBI Taxonomy" id="79078"/>
    <lineage>
        <taxon>Eukaryota</taxon>
        <taxon>Viridiplantae</taxon>
        <taxon>Streptophyta</taxon>
        <taxon>Embryophyta</taxon>
        <taxon>Tracheophyta</taxon>
        <taxon>Spermatophyta</taxon>
        <taxon>Magnoliopsida</taxon>
        <taxon>eudicotyledons</taxon>
        <taxon>Gunneridae</taxon>
        <taxon>Pentapetalae</taxon>
        <taxon>rosids</taxon>
        <taxon>fabids</taxon>
        <taxon>Fabales</taxon>
        <taxon>Fabaceae</taxon>
        <taxon>Papilionoideae</taxon>
        <taxon>50 kb inversion clade</taxon>
        <taxon>dalbergioids sensu lato</taxon>
        <taxon>Dalbergieae</taxon>
        <taxon>Pterocarpus clade</taxon>
        <taxon>Stylosanthes</taxon>
    </lineage>
</organism>
<dbReference type="EMBL" id="JASCZI010001096">
    <property type="protein sequence ID" value="MED6114271.1"/>
    <property type="molecule type" value="Genomic_DNA"/>
</dbReference>
<feature type="compositionally biased region" description="Basic and acidic residues" evidence="1">
    <location>
        <begin position="91"/>
        <end position="108"/>
    </location>
</feature>
<proteinExistence type="predicted"/>
<reference evidence="2 3" key="1">
    <citation type="journal article" date="2023" name="Plants (Basel)">
        <title>Bridging the Gap: Combining Genomics and Transcriptomics Approaches to Understand Stylosanthes scabra, an Orphan Legume from the Brazilian Caatinga.</title>
        <authorList>
            <person name="Ferreira-Neto J.R.C."/>
            <person name="da Silva M.D."/>
            <person name="Binneck E."/>
            <person name="de Melo N.F."/>
            <person name="da Silva R.H."/>
            <person name="de Melo A.L.T.M."/>
            <person name="Pandolfi V."/>
            <person name="Bustamante F.O."/>
            <person name="Brasileiro-Vidal A.C."/>
            <person name="Benko-Iseppon A.M."/>
        </authorList>
    </citation>
    <scope>NUCLEOTIDE SEQUENCE [LARGE SCALE GENOMIC DNA]</scope>
    <source>
        <tissue evidence="2">Leaves</tissue>
    </source>
</reference>
<evidence type="ECO:0000313" key="2">
    <source>
        <dbReference type="EMBL" id="MED6114271.1"/>
    </source>
</evidence>